<proteinExistence type="predicted"/>
<sequence length="298" mass="33746">MHQTHPCVPPCAATTPVGAARTSLRRGRKKDHHDPPHIRARILALGREYPILRDAMQHYAGDLPESRVQVLEEFERYIDAEGQPPITSDKQGQKGGSTRFTCQVRCGVKQESPPFTGYVPCGIIKGSLQKIMAHLFSHWNMKPWKCTSCPNRSYRALNELTRHENENHHDTCSEPITILSVIPTQTLVDYGIQGPEIQNVLNTPTNVTQESAYHYSGKINTEVSFINPETLRQEPILPEFFHGERYSSDASLFYSHYDHVGIVAQYSYSWPPQVQVSGEFMNEGYNPFESAGFPKAYE</sequence>
<dbReference type="InParanoid" id="G4TJZ6"/>
<dbReference type="EMBL" id="CAFZ01000128">
    <property type="protein sequence ID" value="CCA71631.1"/>
    <property type="molecule type" value="Genomic_DNA"/>
</dbReference>
<evidence type="ECO:0000313" key="2">
    <source>
        <dbReference type="EMBL" id="CCA71631.1"/>
    </source>
</evidence>
<evidence type="ECO:0008006" key="4">
    <source>
        <dbReference type="Google" id="ProtNLM"/>
    </source>
</evidence>
<feature type="region of interest" description="Disordered" evidence="1">
    <location>
        <begin position="1"/>
        <end position="37"/>
    </location>
</feature>
<evidence type="ECO:0000256" key="1">
    <source>
        <dbReference type="SAM" id="MobiDB-lite"/>
    </source>
</evidence>
<dbReference type="OrthoDB" id="8922241at2759"/>
<protein>
    <recommendedName>
        <fullName evidence="4">C2H2-type domain-containing protein</fullName>
    </recommendedName>
</protein>
<dbReference type="HOGENOM" id="CLU_934194_0_0_1"/>
<evidence type="ECO:0000313" key="3">
    <source>
        <dbReference type="Proteomes" id="UP000007148"/>
    </source>
</evidence>
<dbReference type="AlphaFoldDB" id="G4TJZ6"/>
<name>G4TJZ6_SERID</name>
<organism evidence="2 3">
    <name type="scientific">Serendipita indica (strain DSM 11827)</name>
    <name type="common">Root endophyte fungus</name>
    <name type="synonym">Piriformospora indica</name>
    <dbReference type="NCBI Taxonomy" id="1109443"/>
    <lineage>
        <taxon>Eukaryota</taxon>
        <taxon>Fungi</taxon>
        <taxon>Dikarya</taxon>
        <taxon>Basidiomycota</taxon>
        <taxon>Agaricomycotina</taxon>
        <taxon>Agaricomycetes</taxon>
        <taxon>Sebacinales</taxon>
        <taxon>Serendipitaceae</taxon>
        <taxon>Serendipita</taxon>
    </lineage>
</organism>
<reference evidence="2 3" key="1">
    <citation type="journal article" date="2011" name="PLoS Pathog.">
        <title>Endophytic Life Strategies Decoded by Genome and Transcriptome Analyses of the Mutualistic Root Symbiont Piriformospora indica.</title>
        <authorList>
            <person name="Zuccaro A."/>
            <person name="Lahrmann U."/>
            <person name="Guldener U."/>
            <person name="Langen G."/>
            <person name="Pfiffi S."/>
            <person name="Biedenkopf D."/>
            <person name="Wong P."/>
            <person name="Samans B."/>
            <person name="Grimm C."/>
            <person name="Basiewicz M."/>
            <person name="Murat C."/>
            <person name="Martin F."/>
            <person name="Kogel K.H."/>
        </authorList>
    </citation>
    <scope>NUCLEOTIDE SEQUENCE [LARGE SCALE GENOMIC DNA]</scope>
    <source>
        <strain evidence="2 3">DSM 11827</strain>
    </source>
</reference>
<gene>
    <name evidence="2" type="ORF">PIIN_05567</name>
</gene>
<keyword evidence="3" id="KW-1185">Reference proteome</keyword>
<comment type="caution">
    <text evidence="2">The sequence shown here is derived from an EMBL/GenBank/DDBJ whole genome shotgun (WGS) entry which is preliminary data.</text>
</comment>
<accession>G4TJZ6</accession>
<dbReference type="Proteomes" id="UP000007148">
    <property type="component" value="Unassembled WGS sequence"/>
</dbReference>